<feature type="compositionally biased region" description="Basic residues" evidence="1">
    <location>
        <begin position="107"/>
        <end position="121"/>
    </location>
</feature>
<dbReference type="AlphaFoldDB" id="A0AAD1W8N7"/>
<evidence type="ECO:0000256" key="1">
    <source>
        <dbReference type="SAM" id="MobiDB-lite"/>
    </source>
</evidence>
<dbReference type="Proteomes" id="UP001295444">
    <property type="component" value="Chromosome 06"/>
</dbReference>
<evidence type="ECO:0000313" key="2">
    <source>
        <dbReference type="EMBL" id="CAH2299892.1"/>
    </source>
</evidence>
<dbReference type="EMBL" id="OW240917">
    <property type="protein sequence ID" value="CAH2299892.1"/>
    <property type="molecule type" value="Genomic_DNA"/>
</dbReference>
<reference evidence="2" key="1">
    <citation type="submission" date="2022-03" db="EMBL/GenBank/DDBJ databases">
        <authorList>
            <person name="Alioto T."/>
            <person name="Alioto T."/>
            <person name="Gomez Garrido J."/>
        </authorList>
    </citation>
    <scope>NUCLEOTIDE SEQUENCE</scope>
</reference>
<organism evidence="2 3">
    <name type="scientific">Pelobates cultripes</name>
    <name type="common">Western spadefoot toad</name>
    <dbReference type="NCBI Taxonomy" id="61616"/>
    <lineage>
        <taxon>Eukaryota</taxon>
        <taxon>Metazoa</taxon>
        <taxon>Chordata</taxon>
        <taxon>Craniata</taxon>
        <taxon>Vertebrata</taxon>
        <taxon>Euteleostomi</taxon>
        <taxon>Amphibia</taxon>
        <taxon>Batrachia</taxon>
        <taxon>Anura</taxon>
        <taxon>Pelobatoidea</taxon>
        <taxon>Pelobatidae</taxon>
        <taxon>Pelobates</taxon>
    </lineage>
</organism>
<sequence length="173" mass="19563">MAAPHVPNIRSMAPEQANMQGWQSQTLTYLDAVLERFWATQDGPKESVVPGILPTDSKLQRNGEWREWHAQSGILTTAHAIRIICIPPLSALQRVDLTGYPHWRKSAKRVPHRHHQNRIKVQRSSSPGKDSDQVWRWGVSLPVAALSLPQADSQCTTKSYLVRELVDCLTIPY</sequence>
<gene>
    <name evidence="2" type="ORF">PECUL_23A046842</name>
</gene>
<name>A0AAD1W8N7_PELCU</name>
<accession>A0AAD1W8N7</accession>
<evidence type="ECO:0000313" key="3">
    <source>
        <dbReference type="Proteomes" id="UP001295444"/>
    </source>
</evidence>
<proteinExistence type="predicted"/>
<feature type="region of interest" description="Disordered" evidence="1">
    <location>
        <begin position="107"/>
        <end position="132"/>
    </location>
</feature>
<keyword evidence="3" id="KW-1185">Reference proteome</keyword>
<protein>
    <submittedName>
        <fullName evidence="2">Uncharacterized protein</fullName>
    </submittedName>
</protein>